<keyword evidence="3" id="KW-1185">Reference proteome</keyword>
<evidence type="ECO:0000313" key="3">
    <source>
        <dbReference type="Proteomes" id="UP000604046"/>
    </source>
</evidence>
<reference evidence="2" key="1">
    <citation type="submission" date="2021-02" db="EMBL/GenBank/DDBJ databases">
        <authorList>
            <person name="Dougan E. K."/>
            <person name="Rhodes N."/>
            <person name="Thang M."/>
            <person name="Chan C."/>
        </authorList>
    </citation>
    <scope>NUCLEOTIDE SEQUENCE</scope>
</reference>
<accession>A0A812MS57</accession>
<comment type="caution">
    <text evidence="2">The sequence shown here is derived from an EMBL/GenBank/DDBJ whole genome shotgun (WGS) entry which is preliminary data.</text>
</comment>
<evidence type="ECO:0000313" key="2">
    <source>
        <dbReference type="EMBL" id="CAE7281752.1"/>
    </source>
</evidence>
<proteinExistence type="predicted"/>
<sequence>MICSDSAVSQMMMVHQQLQQVQREVRLLPLPVGQVRQRLCHQDPLMPIRGSTVTRFPQDHRGRVLMAGHCLPMQRQRRMDAFIPLDRLVHMRQVVLVGHQSHVLPRPRPMDTFFPLHRLLAPMGPRPTLCPHQRSKRPERPRLDTRHQCQVLPGPWGQRRPARTNSTSGHPAHIGVGLGNGSGSPMNVHAANGQMTMPLAYVNVPHVLQQQPNTGGFRVNVSIEVVIRPLPPPREPDAEA</sequence>
<name>A0A812MS57_9DINO</name>
<dbReference type="AlphaFoldDB" id="A0A812MS57"/>
<feature type="region of interest" description="Disordered" evidence="1">
    <location>
        <begin position="149"/>
        <end position="180"/>
    </location>
</feature>
<protein>
    <submittedName>
        <fullName evidence="2">Uncharacterized protein</fullName>
    </submittedName>
</protein>
<gene>
    <name evidence="2" type="ORF">SNAT2548_LOCUS14935</name>
</gene>
<dbReference type="EMBL" id="CAJNDS010001813">
    <property type="protein sequence ID" value="CAE7281752.1"/>
    <property type="molecule type" value="Genomic_DNA"/>
</dbReference>
<organism evidence="2 3">
    <name type="scientific">Symbiodinium natans</name>
    <dbReference type="NCBI Taxonomy" id="878477"/>
    <lineage>
        <taxon>Eukaryota</taxon>
        <taxon>Sar</taxon>
        <taxon>Alveolata</taxon>
        <taxon>Dinophyceae</taxon>
        <taxon>Suessiales</taxon>
        <taxon>Symbiodiniaceae</taxon>
        <taxon>Symbiodinium</taxon>
    </lineage>
</organism>
<dbReference type="Proteomes" id="UP000604046">
    <property type="component" value="Unassembled WGS sequence"/>
</dbReference>
<evidence type="ECO:0000256" key="1">
    <source>
        <dbReference type="SAM" id="MobiDB-lite"/>
    </source>
</evidence>